<keyword evidence="4" id="KW-1185">Reference proteome</keyword>
<evidence type="ECO:0000256" key="2">
    <source>
        <dbReference type="SAM" id="SignalP"/>
    </source>
</evidence>
<dbReference type="EMBL" id="JALJOT010000016">
    <property type="protein sequence ID" value="KAK9902250.1"/>
    <property type="molecule type" value="Genomic_DNA"/>
</dbReference>
<evidence type="ECO:0000256" key="1">
    <source>
        <dbReference type="SAM" id="MobiDB-lite"/>
    </source>
</evidence>
<name>A0ABR2YCQ1_9CHLO</name>
<proteinExistence type="predicted"/>
<organism evidence="3 4">
    <name type="scientific">Coccomyxa subellipsoidea</name>
    <dbReference type="NCBI Taxonomy" id="248742"/>
    <lineage>
        <taxon>Eukaryota</taxon>
        <taxon>Viridiplantae</taxon>
        <taxon>Chlorophyta</taxon>
        <taxon>core chlorophytes</taxon>
        <taxon>Trebouxiophyceae</taxon>
        <taxon>Trebouxiophyceae incertae sedis</taxon>
        <taxon>Coccomyxaceae</taxon>
        <taxon>Coccomyxa</taxon>
    </lineage>
</organism>
<keyword evidence="2" id="KW-0732">Signal</keyword>
<feature type="chain" id="PRO_5045634099" evidence="2">
    <location>
        <begin position="24"/>
        <end position="209"/>
    </location>
</feature>
<dbReference type="Proteomes" id="UP001491310">
    <property type="component" value="Unassembled WGS sequence"/>
</dbReference>
<reference evidence="3 4" key="1">
    <citation type="journal article" date="2024" name="Nat. Commun.">
        <title>Phylogenomics reveals the evolutionary origins of lichenization in chlorophyte algae.</title>
        <authorList>
            <person name="Puginier C."/>
            <person name="Libourel C."/>
            <person name="Otte J."/>
            <person name="Skaloud P."/>
            <person name="Haon M."/>
            <person name="Grisel S."/>
            <person name="Petersen M."/>
            <person name="Berrin J.G."/>
            <person name="Delaux P.M."/>
            <person name="Dal Grande F."/>
            <person name="Keller J."/>
        </authorList>
    </citation>
    <scope>NUCLEOTIDE SEQUENCE [LARGE SCALE GENOMIC DNA]</scope>
    <source>
        <strain evidence="3 4">SAG 216-7</strain>
    </source>
</reference>
<accession>A0ABR2YCQ1</accession>
<protein>
    <submittedName>
        <fullName evidence="3">Uncharacterized protein</fullName>
    </submittedName>
</protein>
<feature type="signal peptide" evidence="2">
    <location>
        <begin position="1"/>
        <end position="23"/>
    </location>
</feature>
<sequence length="209" mass="23400">MSLLLKILALSIAHSCLIAASESDRYIYRIIADTFNHAGQPDVEESELRGDEKMGNNPVTAHPQIGIEQRSKSDTKLPAKQRLLQFRAGAECWQESTIDRGVCNVIFGADTQPLLKWILQARSKNIKFSHCSLSFGNEPPLKSTLCFTPNETLSEGEPRVVLAHLRALQQAQHTPKLRFSASFDDNREFVTQELVFDTQYDIATAPETT</sequence>
<evidence type="ECO:0000313" key="3">
    <source>
        <dbReference type="EMBL" id="KAK9902250.1"/>
    </source>
</evidence>
<feature type="region of interest" description="Disordered" evidence="1">
    <location>
        <begin position="42"/>
        <end position="74"/>
    </location>
</feature>
<evidence type="ECO:0000313" key="4">
    <source>
        <dbReference type="Proteomes" id="UP001491310"/>
    </source>
</evidence>
<gene>
    <name evidence="3" type="ORF">WJX75_009431</name>
</gene>
<comment type="caution">
    <text evidence="3">The sequence shown here is derived from an EMBL/GenBank/DDBJ whole genome shotgun (WGS) entry which is preliminary data.</text>
</comment>